<dbReference type="Proteomes" id="UP001589836">
    <property type="component" value="Unassembled WGS sequence"/>
</dbReference>
<organism evidence="1 2">
    <name type="scientific">Pontibacillus salicampi</name>
    <dbReference type="NCBI Taxonomy" id="1449801"/>
    <lineage>
        <taxon>Bacteria</taxon>
        <taxon>Bacillati</taxon>
        <taxon>Bacillota</taxon>
        <taxon>Bacilli</taxon>
        <taxon>Bacillales</taxon>
        <taxon>Bacillaceae</taxon>
        <taxon>Pontibacillus</taxon>
    </lineage>
</organism>
<reference evidence="1 2" key="1">
    <citation type="submission" date="2024-09" db="EMBL/GenBank/DDBJ databases">
        <authorList>
            <person name="Sun Q."/>
            <person name="Mori K."/>
        </authorList>
    </citation>
    <scope>NUCLEOTIDE SEQUENCE [LARGE SCALE GENOMIC DNA]</scope>
    <source>
        <strain evidence="1 2">NCAIM B.02529</strain>
    </source>
</reference>
<dbReference type="InterPro" id="IPR027417">
    <property type="entry name" value="P-loop_NTPase"/>
</dbReference>
<name>A0ABV6LT34_9BACI</name>
<dbReference type="GO" id="GO:0016740">
    <property type="term" value="F:transferase activity"/>
    <property type="evidence" value="ECO:0007669"/>
    <property type="project" value="UniProtKB-KW"/>
</dbReference>
<dbReference type="EMBL" id="JBHLTP010000013">
    <property type="protein sequence ID" value="MFC0525419.1"/>
    <property type="molecule type" value="Genomic_DNA"/>
</dbReference>
<comment type="caution">
    <text evidence="1">The sequence shown here is derived from an EMBL/GenBank/DDBJ whole genome shotgun (WGS) entry which is preliminary data.</text>
</comment>
<keyword evidence="1" id="KW-0808">Transferase</keyword>
<accession>A0ABV6LT34</accession>
<dbReference type="InterPro" id="IPR051135">
    <property type="entry name" value="Gal/GlcNAc/GalNAc_ST"/>
</dbReference>
<dbReference type="SUPFAM" id="SSF52540">
    <property type="entry name" value="P-loop containing nucleoside triphosphate hydrolases"/>
    <property type="match status" value="1"/>
</dbReference>
<dbReference type="PANTHER" id="PTHR10704">
    <property type="entry name" value="CARBOHYDRATE SULFOTRANSFERASE"/>
    <property type="match status" value="1"/>
</dbReference>
<protein>
    <submittedName>
        <fullName evidence="1">Sulfotransferase</fullName>
        <ecNumber evidence="1">2.8.2.-</ecNumber>
    </submittedName>
</protein>
<sequence>MLSFNKIDAIYTKQCAGEIAVSNYKRIISIHGAPRSGTSWLGQLFDSSPNVMYKFQPLFSYAFKDFLSLNSNYQDIKHFYDSLYHFEDDFLDQLDKKSSGKYPIFQRKLIEPEFLVLKMVRYHYLIPYLTSMEKKLKIVAIVRNPCGVLNSWRKAPREFLPHWDFENEWLFAPAKNQFKPEEYYGYHRWKELAKLFLYMESNFKDSIRIIQYEDLVRDPLKTIEDVYHFCGLDISNQTLKFIKSSTSSYQEDAYSVYKGNKNISDWQSELPEAVQNYIYKDIKGTDIERFWK</sequence>
<evidence type="ECO:0000313" key="1">
    <source>
        <dbReference type="EMBL" id="MFC0525419.1"/>
    </source>
</evidence>
<proteinExistence type="predicted"/>
<gene>
    <name evidence="1" type="ORF">ACFFGV_17685</name>
</gene>
<dbReference type="PANTHER" id="PTHR10704:SF71">
    <property type="entry name" value="CARBOHYDRATE SULFOTRANSFERASE 1-LIKE"/>
    <property type="match status" value="1"/>
</dbReference>
<keyword evidence="2" id="KW-1185">Reference proteome</keyword>
<dbReference type="Pfam" id="PF13469">
    <property type="entry name" value="Sulfotransfer_3"/>
    <property type="match status" value="1"/>
</dbReference>
<evidence type="ECO:0000313" key="2">
    <source>
        <dbReference type="Proteomes" id="UP001589836"/>
    </source>
</evidence>
<dbReference type="Gene3D" id="3.40.50.300">
    <property type="entry name" value="P-loop containing nucleotide triphosphate hydrolases"/>
    <property type="match status" value="1"/>
</dbReference>
<dbReference type="EC" id="2.8.2.-" evidence="1"/>